<dbReference type="FunFam" id="3.30.160.810:FF:000001">
    <property type="entry name" value="50S ribosomal protein L3"/>
    <property type="match status" value="1"/>
</dbReference>
<comment type="subcellular location">
    <subcellularLocation>
        <location evidence="1">Mitochondrion</location>
    </subcellularLocation>
</comment>
<dbReference type="RefSeq" id="XP_004995471.1">
    <property type="nucleotide sequence ID" value="XM_004995414.1"/>
</dbReference>
<dbReference type="Pfam" id="PF00297">
    <property type="entry name" value="Ribosomal_L3"/>
    <property type="match status" value="1"/>
</dbReference>
<evidence type="ECO:0000256" key="7">
    <source>
        <dbReference type="ARBA" id="ARBA00035209"/>
    </source>
</evidence>
<reference evidence="9" key="1">
    <citation type="submission" date="2009-08" db="EMBL/GenBank/DDBJ databases">
        <title>Annotation of Salpingoeca rosetta.</title>
        <authorList>
            <consortium name="The Broad Institute Genome Sequencing Platform"/>
            <person name="Russ C."/>
            <person name="Cuomo C."/>
            <person name="Burger G."/>
            <person name="Gray M.W."/>
            <person name="Holland P.W.H."/>
            <person name="King N."/>
            <person name="Lang F.B.F."/>
            <person name="Roger A.J."/>
            <person name="Ruiz-Trillo I."/>
            <person name="Young S.K."/>
            <person name="Zeng Q."/>
            <person name="Gargeya S."/>
            <person name="Alvarado L."/>
            <person name="Berlin A."/>
            <person name="Chapman S.B."/>
            <person name="Chen Z."/>
            <person name="Freedman E."/>
            <person name="Gellesch M."/>
            <person name="Goldberg J."/>
            <person name="Griggs A."/>
            <person name="Gujja S."/>
            <person name="Heilman E."/>
            <person name="Heiman D."/>
            <person name="Howarth C."/>
            <person name="Mehta T."/>
            <person name="Neiman D."/>
            <person name="Pearson M."/>
            <person name="Roberts A."/>
            <person name="Saif S."/>
            <person name="Shea T."/>
            <person name="Shenoy N."/>
            <person name="Sisk P."/>
            <person name="Stolte C."/>
            <person name="Sykes S."/>
            <person name="White J."/>
            <person name="Yandava C."/>
            <person name="Haas B."/>
            <person name="Nusbaum C."/>
            <person name="Birren B."/>
        </authorList>
    </citation>
    <scope>NUCLEOTIDE SEQUENCE [LARGE SCALE GENOMIC DNA]</scope>
    <source>
        <strain evidence="9">ATCC 50818</strain>
    </source>
</reference>
<dbReference type="Gene3D" id="3.30.160.810">
    <property type="match status" value="1"/>
</dbReference>
<dbReference type="FunCoup" id="F2U6G6">
    <property type="interactions" value="1396"/>
</dbReference>
<comment type="similarity">
    <text evidence="2 8">Belongs to the universal ribosomal protein uL3 family.</text>
</comment>
<keyword evidence="6 8" id="KW-0687">Ribonucleoprotein</keyword>
<dbReference type="EMBL" id="GL832962">
    <property type="protein sequence ID" value="EGD83107.1"/>
    <property type="molecule type" value="Genomic_DNA"/>
</dbReference>
<evidence type="ECO:0000256" key="6">
    <source>
        <dbReference type="ARBA" id="ARBA00023274"/>
    </source>
</evidence>
<accession>F2U6G6</accession>
<keyword evidence="4 8" id="KW-0689">Ribosomal protein</keyword>
<evidence type="ECO:0000256" key="3">
    <source>
        <dbReference type="ARBA" id="ARBA00022946"/>
    </source>
</evidence>
<keyword evidence="3" id="KW-0809">Transit peptide</keyword>
<dbReference type="OrthoDB" id="274683at2759"/>
<dbReference type="PANTHER" id="PTHR11229">
    <property type="entry name" value="50S RIBOSOMAL PROTEIN L3"/>
    <property type="match status" value="1"/>
</dbReference>
<evidence type="ECO:0000256" key="4">
    <source>
        <dbReference type="ARBA" id="ARBA00022980"/>
    </source>
</evidence>
<dbReference type="OMA" id="IGIYPMW"/>
<dbReference type="GO" id="GO:0006412">
    <property type="term" value="P:translation"/>
    <property type="evidence" value="ECO:0007669"/>
    <property type="project" value="InterPro"/>
</dbReference>
<name>F2U6G6_SALR5</name>
<dbReference type="KEGG" id="sre:PTSG_03748"/>
<evidence type="ECO:0000313" key="9">
    <source>
        <dbReference type="EMBL" id="EGD83107.1"/>
    </source>
</evidence>
<dbReference type="PANTHER" id="PTHR11229:SF8">
    <property type="entry name" value="LARGE RIBOSOMAL SUBUNIT PROTEIN UL3M"/>
    <property type="match status" value="1"/>
</dbReference>
<evidence type="ECO:0000256" key="2">
    <source>
        <dbReference type="ARBA" id="ARBA00006540"/>
    </source>
</evidence>
<sequence>MVVAVQRQVLPRLAAVVARQGRFLSTTRVALDSSADAAEGEHDERTAAIAKYLRSYNAAETKRTGILARKLGMTQTFTLWGERVPLTAFQIEDLQVVEHKTVDRDGYSAMRLGAVNLEPRKVKKPVLGQFRKHKLPPKQHVAEFRVTEDCILPIGTHISCSHFIPGQYVDVQGVTIGKGFQGVMKRHNFKGMPASHGVTLTHRKAGGLGGGQDPGRVWKGKRMEGRMGGVKRYQFGLQVYQIDTRYNLLYVVGSAPGAKNSIVKIRDAMYKPPSFLPIPTLPVELLPKDKIIVPPGENDPFNINISS</sequence>
<evidence type="ECO:0000313" key="10">
    <source>
        <dbReference type="Proteomes" id="UP000007799"/>
    </source>
</evidence>
<protein>
    <recommendedName>
        <fullName evidence="7">Large ribosomal subunit protein uL3m</fullName>
    </recommendedName>
</protein>
<dbReference type="Gene3D" id="2.40.30.10">
    <property type="entry name" value="Translation factors"/>
    <property type="match status" value="1"/>
</dbReference>
<evidence type="ECO:0000256" key="5">
    <source>
        <dbReference type="ARBA" id="ARBA00023128"/>
    </source>
</evidence>
<keyword evidence="5" id="KW-0496">Mitochondrion</keyword>
<dbReference type="InterPro" id="IPR019927">
    <property type="entry name" value="Ribosomal_uL3_bac/org-type"/>
</dbReference>
<proteinExistence type="inferred from homology"/>
<dbReference type="eggNOG" id="KOG3141">
    <property type="taxonomic scope" value="Eukaryota"/>
</dbReference>
<dbReference type="GO" id="GO:0005762">
    <property type="term" value="C:mitochondrial large ribosomal subunit"/>
    <property type="evidence" value="ECO:0007669"/>
    <property type="project" value="TreeGrafter"/>
</dbReference>
<gene>
    <name evidence="9" type="ORF">PTSG_03748</name>
</gene>
<dbReference type="STRING" id="946362.F2U6G6"/>
<dbReference type="NCBIfam" id="TIGR03625">
    <property type="entry name" value="L3_bact"/>
    <property type="match status" value="1"/>
</dbReference>
<dbReference type="Proteomes" id="UP000007799">
    <property type="component" value="Unassembled WGS sequence"/>
</dbReference>
<keyword evidence="10" id="KW-1185">Reference proteome</keyword>
<dbReference type="InterPro" id="IPR000597">
    <property type="entry name" value="Ribosomal_uL3"/>
</dbReference>
<dbReference type="InterPro" id="IPR009000">
    <property type="entry name" value="Transl_B-barrel_sf"/>
</dbReference>
<evidence type="ECO:0000256" key="8">
    <source>
        <dbReference type="RuleBase" id="RU003905"/>
    </source>
</evidence>
<dbReference type="GeneID" id="16076052"/>
<dbReference type="HAMAP" id="MF_01325_B">
    <property type="entry name" value="Ribosomal_uL3_B"/>
    <property type="match status" value="1"/>
</dbReference>
<dbReference type="AlphaFoldDB" id="F2U6G6"/>
<dbReference type="InterPro" id="IPR019926">
    <property type="entry name" value="Ribosomal_uL3_CS"/>
</dbReference>
<dbReference type="FunFam" id="2.40.30.10:FF:000004">
    <property type="entry name" value="50S ribosomal protein L3"/>
    <property type="match status" value="1"/>
</dbReference>
<dbReference type="GO" id="GO:0003735">
    <property type="term" value="F:structural constituent of ribosome"/>
    <property type="evidence" value="ECO:0007669"/>
    <property type="project" value="InterPro"/>
</dbReference>
<organism evidence="10">
    <name type="scientific">Salpingoeca rosetta (strain ATCC 50818 / BSB-021)</name>
    <dbReference type="NCBI Taxonomy" id="946362"/>
    <lineage>
        <taxon>Eukaryota</taxon>
        <taxon>Choanoflagellata</taxon>
        <taxon>Craspedida</taxon>
        <taxon>Salpingoecidae</taxon>
        <taxon>Salpingoeca</taxon>
    </lineage>
</organism>
<dbReference type="SUPFAM" id="SSF50447">
    <property type="entry name" value="Translation proteins"/>
    <property type="match status" value="1"/>
</dbReference>
<evidence type="ECO:0000256" key="1">
    <source>
        <dbReference type="ARBA" id="ARBA00004173"/>
    </source>
</evidence>
<dbReference type="InParanoid" id="F2U6G6"/>
<dbReference type="PROSITE" id="PS00474">
    <property type="entry name" value="RIBOSOMAL_L3"/>
    <property type="match status" value="1"/>
</dbReference>